<dbReference type="CDD" id="cd10936">
    <property type="entry name" value="CE4_DAC2"/>
    <property type="match status" value="1"/>
</dbReference>
<dbReference type="STRING" id="1249552.PS2015_461"/>
<feature type="signal peptide" evidence="1">
    <location>
        <begin position="1"/>
        <end position="21"/>
    </location>
</feature>
<evidence type="ECO:0000256" key="1">
    <source>
        <dbReference type="SAM" id="SignalP"/>
    </source>
</evidence>
<evidence type="ECO:0000313" key="2">
    <source>
        <dbReference type="EMBL" id="ALO45147.1"/>
    </source>
</evidence>
<feature type="chain" id="PRO_5006601353" evidence="1">
    <location>
        <begin position="22"/>
        <end position="246"/>
    </location>
</feature>
<dbReference type="Pfam" id="PF04748">
    <property type="entry name" value="Polysacc_deac_2"/>
    <property type="match status" value="1"/>
</dbReference>
<dbReference type="KEGG" id="pspi:PS2015_461"/>
<organism evidence="2 3">
    <name type="scientific">Pseudohongiella spirulinae</name>
    <dbReference type="NCBI Taxonomy" id="1249552"/>
    <lineage>
        <taxon>Bacteria</taxon>
        <taxon>Pseudomonadati</taxon>
        <taxon>Pseudomonadota</taxon>
        <taxon>Gammaproteobacteria</taxon>
        <taxon>Pseudomonadales</taxon>
        <taxon>Pseudohongiellaceae</taxon>
        <taxon>Pseudohongiella</taxon>
    </lineage>
</organism>
<keyword evidence="3" id="KW-1185">Reference proteome</keyword>
<keyword evidence="1" id="KW-0732">Signal</keyword>
<dbReference type="SUPFAM" id="SSF88713">
    <property type="entry name" value="Glycoside hydrolase/deacetylase"/>
    <property type="match status" value="1"/>
</dbReference>
<accession>A0A0S2K9X1</accession>
<dbReference type="RefSeq" id="WP_058020642.1">
    <property type="nucleotide sequence ID" value="NZ_CP013189.1"/>
</dbReference>
<dbReference type="GO" id="GO:0005975">
    <property type="term" value="P:carbohydrate metabolic process"/>
    <property type="evidence" value="ECO:0007669"/>
    <property type="project" value="InterPro"/>
</dbReference>
<dbReference type="InterPro" id="IPR006837">
    <property type="entry name" value="Divergent_DAC"/>
</dbReference>
<dbReference type="Proteomes" id="UP000065641">
    <property type="component" value="Chromosome"/>
</dbReference>
<dbReference type="AlphaFoldDB" id="A0A0S2K9X1"/>
<evidence type="ECO:0000313" key="3">
    <source>
        <dbReference type="Proteomes" id="UP000065641"/>
    </source>
</evidence>
<dbReference type="Gene3D" id="3.20.20.370">
    <property type="entry name" value="Glycoside hydrolase/deacetylase"/>
    <property type="match status" value="1"/>
</dbReference>
<dbReference type="EMBL" id="CP013189">
    <property type="protein sequence ID" value="ALO45147.1"/>
    <property type="molecule type" value="Genomic_DNA"/>
</dbReference>
<gene>
    <name evidence="2" type="ORF">PS2015_461</name>
</gene>
<protein>
    <submittedName>
        <fullName evidence="2">Divergent polysaccharide deacetylase family</fullName>
    </submittedName>
</protein>
<proteinExistence type="predicted"/>
<dbReference type="InterPro" id="IPR011330">
    <property type="entry name" value="Glyco_hydro/deAcase_b/a-brl"/>
</dbReference>
<reference evidence="2 3" key="1">
    <citation type="submission" date="2015-11" db="EMBL/GenBank/DDBJ databases">
        <authorList>
            <person name="Zhang Y."/>
            <person name="Guo Z."/>
        </authorList>
    </citation>
    <scope>NUCLEOTIDE SEQUENCE [LARGE SCALE GENOMIC DNA]</scope>
    <source>
        <strain evidence="2 3">KCTC 32221</strain>
    </source>
</reference>
<name>A0A0S2K9X1_9GAMM</name>
<sequence length="246" mass="26728" precursor="true">MTEKVRLLIALVLLLPWPAHADAPLIGPNPAMLVIIIDDIGNNLEAGMRTVQLPGEVTLAVLPFTPHGKRLAEAGHEAGKEIMLHAPMSNLSGMDLGPDGLTLDLDQETLTSRLRKAIDDIPHVRGINNHTGSELTAASEPMQWVMSELKLQDLYFVDSMTTSASVAGKTAQENAIPNLRRHVFLDNVREPEAIDQAFQQAVSLAQRQGFAVAIGHPYAETLDYLEQALPGLQESGIRLVSVSRLL</sequence>
<dbReference type="OrthoDB" id="9784811at2"/>
<dbReference type="PANTHER" id="PTHR30105:SF2">
    <property type="entry name" value="DIVERGENT POLYSACCHARIDE DEACETYLASE SUPERFAMILY"/>
    <property type="match status" value="1"/>
</dbReference>
<dbReference type="PANTHER" id="PTHR30105">
    <property type="entry name" value="UNCHARACTERIZED YIBQ-RELATED"/>
    <property type="match status" value="1"/>
</dbReference>